<dbReference type="SMART" id="SM00320">
    <property type="entry name" value="WD40"/>
    <property type="match status" value="5"/>
</dbReference>
<dbReference type="OrthoDB" id="273067at2759"/>
<dbReference type="KEGG" id="cvn:111138479"/>
<dbReference type="GO" id="GO:0006406">
    <property type="term" value="P:mRNA export from nucleus"/>
    <property type="evidence" value="ECO:0007669"/>
    <property type="project" value="TreeGrafter"/>
</dbReference>
<dbReference type="PANTHER" id="PTHR44411:SF1">
    <property type="entry name" value="THO COMPLEX SUBUNIT 6 HOMOLOG"/>
    <property type="match status" value="1"/>
</dbReference>
<gene>
    <name evidence="6" type="primary">LOC111138479</name>
</gene>
<dbReference type="InterPro" id="IPR042626">
    <property type="entry name" value="THOC6"/>
</dbReference>
<evidence type="ECO:0000256" key="3">
    <source>
        <dbReference type="ARBA" id="ARBA00022737"/>
    </source>
</evidence>
<sequence length="339" mass="37475">MKLDKSLESRKLFHTTVYSQCFSPCGHYLAACNNYGKISVFSVSKALAADATEGDWKQIFSFQACEDGALYCLATTGDILISAGNGPICAWKWKEILDRSPRIVWSFNIPKKGPFSNPEVNTLFVDKQESRVTLYAGCGDKNVYSWDLESGTQVLTLSGHTDYIHDISLKTDGNILASASEDGLVNLWDVRDSAEPMNTIIPHKTESCCRPSLGKWVGCVAMDSSNDWLVCGGGPKMSLWHLRSMTATSVFDTPKVCQQTVQFYEDIIISAGTDHFVNHWFVNGDQKAQVPCTPTSVFNVCVNKTDDKYKVLCASGSSYKIDVCTNFGYRAFSFSLTPD</sequence>
<dbReference type="InterPro" id="IPR036322">
    <property type="entry name" value="WD40_repeat_dom_sf"/>
</dbReference>
<dbReference type="Proteomes" id="UP000694844">
    <property type="component" value="Chromosome 5"/>
</dbReference>
<accession>A0A8B8F1R8</accession>
<name>A0A8B8F1R8_CRAVI</name>
<dbReference type="SUPFAM" id="SSF50978">
    <property type="entry name" value="WD40 repeat-like"/>
    <property type="match status" value="1"/>
</dbReference>
<keyword evidence="5" id="KW-1185">Reference proteome</keyword>
<dbReference type="AlphaFoldDB" id="A0A8B8F1R8"/>
<evidence type="ECO:0000313" key="5">
    <source>
        <dbReference type="Proteomes" id="UP000694844"/>
    </source>
</evidence>
<dbReference type="PANTHER" id="PTHR44411">
    <property type="entry name" value="THO COMPLEX SUBUNIT 6 HOMOLOG"/>
    <property type="match status" value="1"/>
</dbReference>
<dbReference type="RefSeq" id="XP_022346176.1">
    <property type="nucleotide sequence ID" value="XM_022490468.1"/>
</dbReference>
<protein>
    <submittedName>
        <fullName evidence="6">THO complex subunit 6 homolog</fullName>
    </submittedName>
</protein>
<comment type="similarity">
    <text evidence="1">Belongs to the WD repeat THOC6 family.</text>
</comment>
<dbReference type="Pfam" id="PF00400">
    <property type="entry name" value="WD40"/>
    <property type="match status" value="2"/>
</dbReference>
<dbReference type="InterPro" id="IPR019775">
    <property type="entry name" value="WD40_repeat_CS"/>
</dbReference>
<feature type="repeat" description="WD" evidence="4">
    <location>
        <begin position="157"/>
        <end position="198"/>
    </location>
</feature>
<evidence type="ECO:0000256" key="2">
    <source>
        <dbReference type="ARBA" id="ARBA00022574"/>
    </source>
</evidence>
<evidence type="ECO:0000256" key="4">
    <source>
        <dbReference type="PROSITE-ProRule" id="PRU00221"/>
    </source>
</evidence>
<dbReference type="GO" id="GO:0000346">
    <property type="term" value="C:transcription export complex"/>
    <property type="evidence" value="ECO:0007669"/>
    <property type="project" value="TreeGrafter"/>
</dbReference>
<proteinExistence type="inferred from homology"/>
<dbReference type="PROSITE" id="PS50294">
    <property type="entry name" value="WD_REPEATS_REGION"/>
    <property type="match status" value="1"/>
</dbReference>
<dbReference type="GeneID" id="111138479"/>
<dbReference type="InterPro" id="IPR001680">
    <property type="entry name" value="WD40_rpt"/>
</dbReference>
<dbReference type="PROSITE" id="PS00678">
    <property type="entry name" value="WD_REPEATS_1"/>
    <property type="match status" value="1"/>
</dbReference>
<organism evidence="5 6">
    <name type="scientific">Crassostrea virginica</name>
    <name type="common">Eastern oyster</name>
    <dbReference type="NCBI Taxonomy" id="6565"/>
    <lineage>
        <taxon>Eukaryota</taxon>
        <taxon>Metazoa</taxon>
        <taxon>Spiralia</taxon>
        <taxon>Lophotrochozoa</taxon>
        <taxon>Mollusca</taxon>
        <taxon>Bivalvia</taxon>
        <taxon>Autobranchia</taxon>
        <taxon>Pteriomorphia</taxon>
        <taxon>Ostreida</taxon>
        <taxon>Ostreoidea</taxon>
        <taxon>Ostreidae</taxon>
        <taxon>Crassostrea</taxon>
    </lineage>
</organism>
<reference evidence="6" key="1">
    <citation type="submission" date="2025-08" db="UniProtKB">
        <authorList>
            <consortium name="RefSeq"/>
        </authorList>
    </citation>
    <scope>IDENTIFICATION</scope>
    <source>
        <tissue evidence="6">Whole sample</tissue>
    </source>
</reference>
<dbReference type="GO" id="GO:0000347">
    <property type="term" value="C:THO complex"/>
    <property type="evidence" value="ECO:0007669"/>
    <property type="project" value="TreeGrafter"/>
</dbReference>
<evidence type="ECO:0000256" key="1">
    <source>
        <dbReference type="ARBA" id="ARBA00009728"/>
    </source>
</evidence>
<evidence type="ECO:0000313" key="6">
    <source>
        <dbReference type="RefSeq" id="XP_022346176.1"/>
    </source>
</evidence>
<keyword evidence="3" id="KW-0677">Repeat</keyword>
<keyword evidence="2 4" id="KW-0853">WD repeat</keyword>
<dbReference type="Gene3D" id="2.130.10.10">
    <property type="entry name" value="YVTN repeat-like/Quinoprotein amine dehydrogenase"/>
    <property type="match status" value="2"/>
</dbReference>
<dbReference type="InterPro" id="IPR015943">
    <property type="entry name" value="WD40/YVTN_repeat-like_dom_sf"/>
</dbReference>
<dbReference type="PROSITE" id="PS50082">
    <property type="entry name" value="WD_REPEATS_2"/>
    <property type="match status" value="1"/>
</dbReference>